<dbReference type="PANTHER" id="PTHR10183">
    <property type="entry name" value="CALPAIN"/>
    <property type="match status" value="1"/>
</dbReference>
<dbReference type="SUPFAM" id="SSF47473">
    <property type="entry name" value="EF-hand"/>
    <property type="match status" value="1"/>
</dbReference>
<dbReference type="Pfam" id="PF01067">
    <property type="entry name" value="Calpain_III"/>
    <property type="match status" value="1"/>
</dbReference>
<dbReference type="GeneTree" id="ENSGT00940000166395"/>
<dbReference type="Gene3D" id="3.90.70.10">
    <property type="entry name" value="Cysteine proteinases"/>
    <property type="match status" value="1"/>
</dbReference>
<dbReference type="GO" id="GO:0046872">
    <property type="term" value="F:metal ion binding"/>
    <property type="evidence" value="ECO:0007669"/>
    <property type="project" value="UniProtKB-KW"/>
</dbReference>
<dbReference type="Gene3D" id="2.60.120.380">
    <property type="match status" value="1"/>
</dbReference>
<evidence type="ECO:0000256" key="7">
    <source>
        <dbReference type="PIRSR" id="PIRSR622684-1"/>
    </source>
</evidence>
<dbReference type="GO" id="GO:0030216">
    <property type="term" value="P:keratinocyte differentiation"/>
    <property type="evidence" value="ECO:0007669"/>
    <property type="project" value="Ensembl"/>
</dbReference>
<accession>A0A3B3SHU4</accession>
<feature type="region of interest" description="Disordered" evidence="9">
    <location>
        <begin position="391"/>
        <end position="423"/>
    </location>
</feature>
<dbReference type="GO" id="GO:0005737">
    <property type="term" value="C:cytoplasm"/>
    <property type="evidence" value="ECO:0007669"/>
    <property type="project" value="TreeGrafter"/>
</dbReference>
<dbReference type="Pfam" id="PF00648">
    <property type="entry name" value="Peptidase_C2"/>
    <property type="match status" value="1"/>
</dbReference>
<evidence type="ECO:0000256" key="5">
    <source>
        <dbReference type="ARBA" id="ARBA00022807"/>
    </source>
</evidence>
<dbReference type="SMART" id="SM00230">
    <property type="entry name" value="CysPc"/>
    <property type="match status" value="1"/>
</dbReference>
<feature type="active site" evidence="7 8">
    <location>
        <position position="270"/>
    </location>
</feature>
<sequence>IAEGSNFNPLKFRNQDYESLRDECMKSGTLFSDPLFAADQSSIGLPADPDPKNAVKWMRPKDINKDAVFIEDTTGTTDICQGQLGNCWLLAALSSLTMHPTLFAKVVPSEQSLSESYAGIFHFKFWQYGEWVEVVVDDLLPVRSGRLLFNHSRTLNEFWSALVEKAYAKMIGCYGSLKGGNISEGMEDFTGGIARAIPVKSRTPTGLWKILTASLSRGTLLSCFIQVRTRVHEIGTVNVQGLVKGHAYAITNTDRVQKKSGEVLLLRLRNPWGFVEYSGPWSDKCKNWNDVDSAEKKRIQLIKAEDGEFWISVEDFRSLFDSVELCSVSPDCLSEEEIGQEPLSSTWTITSYQGSWVPGCTAGGSSKFPRKRSFWRNPQFRLVLSELDDYEDEDESPVNGGGGDTDAKGGVKPTGQETPKPKEKTMKCTMVAEVLQKNRRQKDKINFLQVAFHVYQVDGNPSTLDEKFFSTRKPVASSGSYQSVRGVRRKVRLNPGNYVVVVSTSRPDQAGDFFLRLFAKSGNTLGYEQRYERGGRSQPVAADDYKRVEELFIKEAGAVCTQFIVLNKDYHLPLETCRQLIFAEDVSFAHGVQPPPRPPSRVLPCSIFLKYDEDSSGTMSPFDLSLSLQAAGLQCSRAVQEVLWERVGAGLTQLPFYGFISCVARLRVLFALYESERSQEVRQRGINAVSPLAPVSPPAGSFRSPSPARHPPALPSSLAVIHHSPLSPFQ</sequence>
<dbReference type="SMART" id="SM00720">
    <property type="entry name" value="calpain_III"/>
    <property type="match status" value="1"/>
</dbReference>
<keyword evidence="3" id="KW-0479">Metal-binding</keyword>
<dbReference type="InterPro" id="IPR022682">
    <property type="entry name" value="Calpain_domain_III"/>
</dbReference>
<name>A0A3B3SHU4_9TELE</name>
<dbReference type="InterPro" id="IPR022683">
    <property type="entry name" value="Calpain_III"/>
</dbReference>
<dbReference type="STRING" id="1676925.ENSPKIP00000030297"/>
<dbReference type="FunFam" id="2.60.120.380:FF:000011">
    <property type="entry name" value="Calpain 12"/>
    <property type="match status" value="1"/>
</dbReference>
<dbReference type="SUPFAM" id="SSF49758">
    <property type="entry name" value="Calpain large subunit, middle domain (domain III)"/>
    <property type="match status" value="1"/>
</dbReference>
<evidence type="ECO:0000256" key="9">
    <source>
        <dbReference type="SAM" id="MobiDB-lite"/>
    </source>
</evidence>
<dbReference type="GO" id="GO:0004198">
    <property type="term" value="F:calcium-dependent cysteine-type endopeptidase activity"/>
    <property type="evidence" value="ECO:0007669"/>
    <property type="project" value="InterPro"/>
</dbReference>
<keyword evidence="12" id="KW-1185">Reference proteome</keyword>
<evidence type="ECO:0000256" key="4">
    <source>
        <dbReference type="ARBA" id="ARBA00022801"/>
    </source>
</evidence>
<dbReference type="PROSITE" id="PS00018">
    <property type="entry name" value="EF_HAND_1"/>
    <property type="match status" value="1"/>
</dbReference>
<keyword evidence="4 8" id="KW-0378">Hydrolase</keyword>
<evidence type="ECO:0000259" key="10">
    <source>
        <dbReference type="PROSITE" id="PS50203"/>
    </source>
</evidence>
<organism evidence="11 12">
    <name type="scientific">Paramormyrops kingsleyae</name>
    <dbReference type="NCBI Taxonomy" id="1676925"/>
    <lineage>
        <taxon>Eukaryota</taxon>
        <taxon>Metazoa</taxon>
        <taxon>Chordata</taxon>
        <taxon>Craniata</taxon>
        <taxon>Vertebrata</taxon>
        <taxon>Euteleostomi</taxon>
        <taxon>Actinopterygii</taxon>
        <taxon>Neopterygii</taxon>
        <taxon>Teleostei</taxon>
        <taxon>Osteoglossocephala</taxon>
        <taxon>Osteoglossomorpha</taxon>
        <taxon>Osteoglossiformes</taxon>
        <taxon>Mormyridae</taxon>
        <taxon>Paramormyrops</taxon>
    </lineage>
</organism>
<feature type="active site" evidence="7 8">
    <location>
        <position position="87"/>
    </location>
</feature>
<dbReference type="PROSITE" id="PS50203">
    <property type="entry name" value="CALPAIN_CAT"/>
    <property type="match status" value="1"/>
</dbReference>
<evidence type="ECO:0000256" key="3">
    <source>
        <dbReference type="ARBA" id="ARBA00022723"/>
    </source>
</evidence>
<dbReference type="AlphaFoldDB" id="A0A3B3SHU4"/>
<dbReference type="InterPro" id="IPR018247">
    <property type="entry name" value="EF_Hand_1_Ca_BS"/>
</dbReference>
<dbReference type="GO" id="GO:0006508">
    <property type="term" value="P:proteolysis"/>
    <property type="evidence" value="ECO:0007669"/>
    <property type="project" value="UniProtKB-KW"/>
</dbReference>
<keyword evidence="5 8" id="KW-0788">Thiol protease</keyword>
<feature type="active site" evidence="7 8">
    <location>
        <position position="246"/>
    </location>
</feature>
<keyword evidence="2 8" id="KW-0645">Protease</keyword>
<evidence type="ECO:0000313" key="11">
    <source>
        <dbReference type="Ensembl" id="ENSPKIP00000030297.1"/>
    </source>
</evidence>
<dbReference type="Ensembl" id="ENSPKIT00000011112.1">
    <property type="protein sequence ID" value="ENSPKIP00000030297.1"/>
    <property type="gene ID" value="ENSPKIG00000011153.1"/>
</dbReference>
<dbReference type="InterPro" id="IPR000169">
    <property type="entry name" value="Pept_cys_AS"/>
</dbReference>
<dbReference type="InterPro" id="IPR001300">
    <property type="entry name" value="Peptidase_C2_calpain_cat"/>
</dbReference>
<evidence type="ECO:0000256" key="8">
    <source>
        <dbReference type="PROSITE-ProRule" id="PRU00239"/>
    </source>
</evidence>
<dbReference type="PRINTS" id="PR00704">
    <property type="entry name" value="CALPAIN"/>
</dbReference>
<dbReference type="InterPro" id="IPR011992">
    <property type="entry name" value="EF-hand-dom_pair"/>
</dbReference>
<comment type="similarity">
    <text evidence="1">Belongs to the peptidase C2 family.</text>
</comment>
<evidence type="ECO:0000256" key="1">
    <source>
        <dbReference type="ARBA" id="ARBA00007623"/>
    </source>
</evidence>
<dbReference type="Proteomes" id="UP000261540">
    <property type="component" value="Unplaced"/>
</dbReference>
<evidence type="ECO:0000313" key="12">
    <source>
        <dbReference type="Proteomes" id="UP000261540"/>
    </source>
</evidence>
<reference evidence="11" key="1">
    <citation type="submission" date="2025-08" db="UniProtKB">
        <authorList>
            <consortium name="Ensembl"/>
        </authorList>
    </citation>
    <scope>IDENTIFICATION</scope>
</reference>
<dbReference type="GO" id="GO:0043066">
    <property type="term" value="P:negative regulation of apoptotic process"/>
    <property type="evidence" value="ECO:0007669"/>
    <property type="project" value="TreeGrafter"/>
</dbReference>
<dbReference type="Gene3D" id="1.10.238.10">
    <property type="entry name" value="EF-hand"/>
    <property type="match status" value="1"/>
</dbReference>
<dbReference type="InterPro" id="IPR036213">
    <property type="entry name" value="Calpain_III_sf"/>
</dbReference>
<proteinExistence type="inferred from homology"/>
<dbReference type="FunFam" id="3.90.70.10:FF:000001">
    <property type="entry name" value="Calpain-1 catalytic subunit"/>
    <property type="match status" value="1"/>
</dbReference>
<feature type="domain" description="Calpain catalytic" evidence="10">
    <location>
        <begin position="30"/>
        <end position="329"/>
    </location>
</feature>
<dbReference type="InterPro" id="IPR022684">
    <property type="entry name" value="Calpain_cysteine_protease"/>
</dbReference>
<evidence type="ECO:0000256" key="2">
    <source>
        <dbReference type="ARBA" id="ARBA00022670"/>
    </source>
</evidence>
<dbReference type="SUPFAM" id="SSF54001">
    <property type="entry name" value="Cysteine proteinases"/>
    <property type="match status" value="1"/>
</dbReference>
<evidence type="ECO:0000256" key="6">
    <source>
        <dbReference type="ARBA" id="ARBA00022837"/>
    </source>
</evidence>
<dbReference type="PROSITE" id="PS00139">
    <property type="entry name" value="THIOL_PROTEASE_CYS"/>
    <property type="match status" value="1"/>
</dbReference>
<dbReference type="PANTHER" id="PTHR10183:SF393">
    <property type="entry name" value="CALPAIN-LIKE ISOFORM X1"/>
    <property type="match status" value="1"/>
</dbReference>
<dbReference type="CDD" id="cd00044">
    <property type="entry name" value="CysPc"/>
    <property type="match status" value="1"/>
</dbReference>
<dbReference type="InterPro" id="IPR038765">
    <property type="entry name" value="Papain-like_cys_pep_sf"/>
</dbReference>
<protein>
    <submittedName>
        <fullName evidence="11">Calpain 12</fullName>
    </submittedName>
</protein>
<reference evidence="11" key="2">
    <citation type="submission" date="2025-09" db="UniProtKB">
        <authorList>
            <consortium name="Ensembl"/>
        </authorList>
    </citation>
    <scope>IDENTIFICATION</scope>
</reference>
<keyword evidence="6" id="KW-0106">Calcium</keyword>